<dbReference type="GeneID" id="34620102"/>
<dbReference type="PANTHER" id="PTHR31057">
    <property type="entry name" value="E3 UFM1-PROTEIN LIGASE 1"/>
    <property type="match status" value="1"/>
</dbReference>
<dbReference type="GO" id="GO:0032434">
    <property type="term" value="P:regulation of proteasomal ubiquitin-dependent protein catabolic process"/>
    <property type="evidence" value="ECO:0007669"/>
    <property type="project" value="TreeGrafter"/>
</dbReference>
<dbReference type="OrthoDB" id="10258297at2759"/>
<proteinExistence type="predicted"/>
<name>A0A6P6RX30_9EIME</name>
<evidence type="ECO:0000256" key="1">
    <source>
        <dbReference type="SAM" id="MobiDB-lite"/>
    </source>
</evidence>
<dbReference type="Pfam" id="PF09743">
    <property type="entry name" value="E3_UFM1_ligase"/>
    <property type="match status" value="1"/>
</dbReference>
<dbReference type="GO" id="GO:1990592">
    <property type="term" value="P:protein K69-linked ufmylation"/>
    <property type="evidence" value="ECO:0007669"/>
    <property type="project" value="TreeGrafter"/>
</dbReference>
<feature type="domain" description="E3 UFM1-protein ligase 1-like N-terminal" evidence="2">
    <location>
        <begin position="3"/>
        <end position="129"/>
    </location>
</feature>
<accession>A0A6P6RX30</accession>
<dbReference type="GO" id="GO:0061666">
    <property type="term" value="F:UFM1 ligase activity"/>
    <property type="evidence" value="ECO:0007669"/>
    <property type="project" value="InterPro"/>
</dbReference>
<sequence>MADLEALKAQFLALQSAPPQVRISESTCLDVLQLLLQQQLLRVLPSSNGKEFITPERLEQELRLLITQKKGRLNVAEAAQSLSLSSEAVGLKAEELCRKSAGLCILDGDLISSSYLSNLAAEVEETLEPNSLDTAAFAAHVAAAARGLLLGASAPLSLVDAAQALNLPLESLIQAANDLVETGAACGQLHGKVFSPRAFTDAQEAQEALVEGIWIELTPLLPSALSDADISAVASLLLASLGVSHQGPSKGRPEAHVLEGGIIVSETCLKNILEALEPLLQTKAAETAESDWEGDCKRKGKKGRGAKPSGQQCEAVTRAEVDAAGVASWNAIPEVAQEAVWPMLQLRIEQASVLQQKQQKAAAEGELLQRRYEVLCLGLKAVEVSSRASANCKGKRPRGALCPPSQQQQLQQKQNPLAAHLFKSTVFEILDKLILAAFMHETGEVVEVSSNNRQQLLSRLSASGDESSSSAASALQQAAAAAARRDVTTIGVDIKEAASECHVFLRPPDKKRTKQLLSELRATWTEAAATAADLQQHRKLCHAAANLLLLKHTGVWLEFPQEDWALNAVSALLERQDEREPPAEGLEEFKGLLEALQNGAEEALQNASASLRAKILPAGPRTLTPSLRNSSRVRVKGSRLPLGAGLLQGAFATLSLNTWSIYNSESRISSSVLALNIPTCRIELAVICTRRCANTEANEATRFAKVCSIPI</sequence>
<dbReference type="RefSeq" id="XP_026191932.1">
    <property type="nucleotide sequence ID" value="XM_026336147.1"/>
</dbReference>
<dbReference type="GO" id="GO:0005789">
    <property type="term" value="C:endoplasmic reticulum membrane"/>
    <property type="evidence" value="ECO:0007669"/>
    <property type="project" value="TreeGrafter"/>
</dbReference>
<dbReference type="AlphaFoldDB" id="A0A6P6RX30"/>
<dbReference type="PANTHER" id="PTHR31057:SF0">
    <property type="entry name" value="E3 UFM1-PROTEIN LIGASE 1"/>
    <property type="match status" value="1"/>
</dbReference>
<dbReference type="InterPro" id="IPR018611">
    <property type="entry name" value="Ufl1"/>
</dbReference>
<keyword evidence="3" id="KW-1185">Reference proteome</keyword>
<dbReference type="GO" id="GO:0034976">
    <property type="term" value="P:response to endoplasmic reticulum stress"/>
    <property type="evidence" value="ECO:0007669"/>
    <property type="project" value="TreeGrafter"/>
</dbReference>
<dbReference type="Proteomes" id="UP000515125">
    <property type="component" value="Unplaced"/>
</dbReference>
<evidence type="ECO:0000313" key="3">
    <source>
        <dbReference type="Proteomes" id="UP000515125"/>
    </source>
</evidence>
<organism evidence="3 4">
    <name type="scientific">Cyclospora cayetanensis</name>
    <dbReference type="NCBI Taxonomy" id="88456"/>
    <lineage>
        <taxon>Eukaryota</taxon>
        <taxon>Sar</taxon>
        <taxon>Alveolata</taxon>
        <taxon>Apicomplexa</taxon>
        <taxon>Conoidasida</taxon>
        <taxon>Coccidia</taxon>
        <taxon>Eucoccidiorida</taxon>
        <taxon>Eimeriorina</taxon>
        <taxon>Eimeriidae</taxon>
        <taxon>Cyclospora</taxon>
    </lineage>
</organism>
<reference evidence="4" key="1">
    <citation type="submission" date="2025-08" db="UniProtKB">
        <authorList>
            <consortium name="RefSeq"/>
        </authorList>
    </citation>
    <scope>IDENTIFICATION</scope>
</reference>
<evidence type="ECO:0000259" key="2">
    <source>
        <dbReference type="Pfam" id="PF09743"/>
    </source>
</evidence>
<evidence type="ECO:0000313" key="4">
    <source>
        <dbReference type="RefSeq" id="XP_026191932.1"/>
    </source>
</evidence>
<dbReference type="InterPro" id="IPR056579">
    <property type="entry name" value="Ufl1_N"/>
</dbReference>
<feature type="region of interest" description="Disordered" evidence="1">
    <location>
        <begin position="287"/>
        <end position="313"/>
    </location>
</feature>
<gene>
    <name evidence="4" type="primary">LOC34620102</name>
</gene>
<protein>
    <submittedName>
        <fullName evidence="4">Uncharacterized protein LOC34620102</fullName>
    </submittedName>
</protein>